<proteinExistence type="predicted"/>
<keyword evidence="1" id="KW-0472">Membrane</keyword>
<feature type="transmembrane region" description="Helical" evidence="1">
    <location>
        <begin position="202"/>
        <end position="226"/>
    </location>
</feature>
<dbReference type="Proteomes" id="UP001175780">
    <property type="component" value="Unassembled WGS sequence"/>
</dbReference>
<keyword evidence="1" id="KW-1133">Transmembrane helix</keyword>
<dbReference type="Pfam" id="PF19982">
    <property type="entry name" value="DUF6418"/>
    <property type="match status" value="1"/>
</dbReference>
<feature type="transmembrane region" description="Helical" evidence="1">
    <location>
        <begin position="84"/>
        <end position="107"/>
    </location>
</feature>
<feature type="transmembrane region" description="Helical" evidence="1">
    <location>
        <begin position="246"/>
        <end position="265"/>
    </location>
</feature>
<feature type="transmembrane region" description="Helical" evidence="1">
    <location>
        <begin position="52"/>
        <end position="72"/>
    </location>
</feature>
<evidence type="ECO:0000313" key="3">
    <source>
        <dbReference type="EMBL" id="MDO7361446.1"/>
    </source>
</evidence>
<comment type="caution">
    <text evidence="3">The sequence shown here is derived from an EMBL/GenBank/DDBJ whole genome shotgun (WGS) entry which is preliminary data.</text>
</comment>
<feature type="transmembrane region" description="Helical" evidence="1">
    <location>
        <begin position="170"/>
        <end position="190"/>
    </location>
</feature>
<gene>
    <name evidence="3" type="ORF">Q5X34_07100</name>
</gene>
<protein>
    <submittedName>
        <fullName evidence="3">DUF6418 domain-containing protein</fullName>
    </submittedName>
</protein>
<dbReference type="EMBL" id="JAUPID010000006">
    <property type="protein sequence ID" value="MDO7361446.1"/>
    <property type="molecule type" value="Genomic_DNA"/>
</dbReference>
<feature type="transmembrane region" description="Helical" evidence="1">
    <location>
        <begin position="355"/>
        <end position="383"/>
    </location>
</feature>
<dbReference type="InterPro" id="IPR046303">
    <property type="entry name" value="DUF6418"/>
</dbReference>
<evidence type="ECO:0000256" key="1">
    <source>
        <dbReference type="SAM" id="Phobius"/>
    </source>
</evidence>
<reference evidence="3" key="1">
    <citation type="submission" date="2023-07" db="EMBL/GenBank/DDBJ databases">
        <title>Whole genome sequencing of environmental Acinetobacter calcoaceticus-baumannii complex from non-hospital environment.</title>
        <authorList>
            <person name="Wee S.K."/>
            <person name="Khoo E.Z.Y."/>
            <person name="Mohammad T.A.-H."/>
            <person name="Tan S.E.K."/>
            <person name="Yap E.P.H."/>
        </authorList>
    </citation>
    <scope>NUCLEOTIDE SEQUENCE</scope>
    <source>
        <strain evidence="3">PUMA0118</strain>
    </source>
</reference>
<sequence length="445" mass="51078">MKIISFLIFLILLIVPIFFIGSNDLLIYFDYYSVFVFLFFVYYLAVKDKNFFIISFYVFFAFITTIIISLLLEHGTYLLEVDEMSYATGVTFKGALTGFLFISSMYFSFKFFQKTNISVRNLDKGSQALIFNIFRLLVVTISIVMFFLLLRFGFPLLMGVHRADYWASYAPSWGGVLAFWLVQLAFPLGYIYAKSRLRKDLYLFLGLLIVTILAGSRFTGIMQSLVYFLMPILVLSNNFKIYNPKFILSFGIVFILLLSIVMNSFDASSKQEREANLGLRIALQAQMWWALDNISTLSPRPANEIIHSYIGLAKNSNEKSVNYLMYLVAPAKSVLAKTETDSTYTMSGFFNSYYFFGYILGGFINLFWGMVFGFLIFLVYLSIASSSNILMSFFAFKLLVKVQNILLNGNVDNIFDLSTYLFIFLVLIFLVLSSRGQKKRLVSND</sequence>
<keyword evidence="4" id="KW-1185">Reference proteome</keyword>
<feature type="domain" description="DUF6418" evidence="2">
    <location>
        <begin position="316"/>
        <end position="423"/>
    </location>
</feature>
<name>A0ABT8ZAQ6_9GAMM</name>
<evidence type="ECO:0000259" key="2">
    <source>
        <dbReference type="Pfam" id="PF19982"/>
    </source>
</evidence>
<keyword evidence="1" id="KW-0812">Transmembrane</keyword>
<accession>A0ABT8ZAQ6</accession>
<feature type="transmembrane region" description="Helical" evidence="1">
    <location>
        <begin position="128"/>
        <end position="150"/>
    </location>
</feature>
<organism evidence="3 4">
    <name type="scientific">Acinetobacter geminorum</name>
    <dbReference type="NCBI Taxonomy" id="2730922"/>
    <lineage>
        <taxon>Bacteria</taxon>
        <taxon>Pseudomonadati</taxon>
        <taxon>Pseudomonadota</taxon>
        <taxon>Gammaproteobacteria</taxon>
        <taxon>Moraxellales</taxon>
        <taxon>Moraxellaceae</taxon>
        <taxon>Acinetobacter</taxon>
    </lineage>
</organism>
<feature type="transmembrane region" description="Helical" evidence="1">
    <location>
        <begin position="414"/>
        <end position="432"/>
    </location>
</feature>
<evidence type="ECO:0000313" key="4">
    <source>
        <dbReference type="Proteomes" id="UP001175780"/>
    </source>
</evidence>
<feature type="transmembrane region" description="Helical" evidence="1">
    <location>
        <begin position="29"/>
        <end position="45"/>
    </location>
</feature>
<dbReference type="RefSeq" id="WP_139841490.1">
    <property type="nucleotide sequence ID" value="NZ_JAUPID010000006.1"/>
</dbReference>